<reference evidence="13 14" key="1">
    <citation type="submission" date="2016-10" db="EMBL/GenBank/DDBJ databases">
        <authorList>
            <person name="de Groot N.N."/>
        </authorList>
    </citation>
    <scope>NUCLEOTIDE SEQUENCE [LARGE SCALE GENOMIC DNA]</scope>
    <source>
        <strain evidence="13 14">A52C2</strain>
    </source>
</reference>
<feature type="chain" id="PRO_5011474807" evidence="11">
    <location>
        <begin position="22"/>
        <end position="409"/>
    </location>
</feature>
<feature type="signal peptide" evidence="11">
    <location>
        <begin position="1"/>
        <end position="21"/>
    </location>
</feature>
<evidence type="ECO:0000256" key="11">
    <source>
        <dbReference type="SAM" id="SignalP"/>
    </source>
</evidence>
<evidence type="ECO:0000256" key="7">
    <source>
        <dbReference type="ARBA" id="ARBA00023004"/>
    </source>
</evidence>
<dbReference type="Proteomes" id="UP000199647">
    <property type="component" value="Unassembled WGS sequence"/>
</dbReference>
<feature type="binding site" description="axial binding residue" evidence="10">
    <location>
        <position position="314"/>
    </location>
    <ligand>
        <name>heme c</name>
        <dbReference type="ChEBI" id="CHEBI:61717"/>
        <label>3</label>
    </ligand>
    <ligandPart>
        <name>Fe</name>
        <dbReference type="ChEBI" id="CHEBI:18248"/>
    </ligandPart>
</feature>
<dbReference type="InterPro" id="IPR036909">
    <property type="entry name" value="Cyt_c-like_dom_sf"/>
</dbReference>
<gene>
    <name evidence="13" type="ORF">SAMN05216548_11754</name>
</gene>
<organism evidence="13 14">
    <name type="scientific">Faunimonas pinastri</name>
    <dbReference type="NCBI Taxonomy" id="1855383"/>
    <lineage>
        <taxon>Bacteria</taxon>
        <taxon>Pseudomonadati</taxon>
        <taxon>Pseudomonadota</taxon>
        <taxon>Alphaproteobacteria</taxon>
        <taxon>Hyphomicrobiales</taxon>
        <taxon>Afifellaceae</taxon>
        <taxon>Faunimonas</taxon>
    </lineage>
</organism>
<dbReference type="GO" id="GO:0005886">
    <property type="term" value="C:plasma membrane"/>
    <property type="evidence" value="ECO:0007669"/>
    <property type="project" value="UniProtKB-SubCell"/>
</dbReference>
<dbReference type="PROSITE" id="PS51007">
    <property type="entry name" value="CYTC"/>
    <property type="match status" value="3"/>
</dbReference>
<keyword evidence="14" id="KW-1185">Reference proteome</keyword>
<sequence>MKRLIRYTLVALALGSSAAYAGDDQSFTAIQKGRDLAILGDCAACHTAPGGQAYAGGLELQTPFGIIASSNITPDRETGIGAWSDEQFYNALHNGTTPHGSHLYPAMPYPAYTKLTREDTDAIHAYLQTLQPVNKSVVTNRLPFPFNIRADMAVWNALNFTEGTFKPDPQKSPEWNRGAYIVEGLGHCGTCHTPKNVMGGDKNSAHLEGASLQGWFAPNITNDQRLGIGSWSEDDLVQYLKTGSNARTIASGPMAEEIEKSSARWTDADLKAVAVYLKDLKPAHPGDNAQPIAADDKRMTAGAAIYKDRCAGCHQDSGKGGAKLFPALAGSAIVQQPDATTLMRVVLQGSQGAGTSGAPTHPAMPSFSHTLNDDQVASVLTYIRNSWGNAASAVAGGDVKSLRKNSPGG</sequence>
<evidence type="ECO:0000256" key="8">
    <source>
        <dbReference type="ARBA" id="ARBA00023136"/>
    </source>
</evidence>
<dbReference type="GO" id="GO:0009055">
    <property type="term" value="F:electron transfer activity"/>
    <property type="evidence" value="ECO:0007669"/>
    <property type="project" value="InterPro"/>
</dbReference>
<keyword evidence="7 10" id="KW-0408">Iron</keyword>
<dbReference type="SUPFAM" id="SSF46626">
    <property type="entry name" value="Cytochrome c"/>
    <property type="match status" value="3"/>
</dbReference>
<dbReference type="InterPro" id="IPR051459">
    <property type="entry name" value="Cytochrome_c-type_DH"/>
</dbReference>
<dbReference type="InterPro" id="IPR014353">
    <property type="entry name" value="Membr-bd_ADH_cyt_c"/>
</dbReference>
<dbReference type="GO" id="GO:0005506">
    <property type="term" value="F:iron ion binding"/>
    <property type="evidence" value="ECO:0007669"/>
    <property type="project" value="InterPro"/>
</dbReference>
<comment type="subcellular location">
    <subcellularLocation>
        <location evidence="1">Cell membrane</location>
    </subcellularLocation>
</comment>
<feature type="binding site" description="covalent" evidence="9">
    <location>
        <position position="310"/>
    </location>
    <ligand>
        <name>heme c</name>
        <dbReference type="ChEBI" id="CHEBI:61717"/>
        <label>3</label>
    </ligand>
</feature>
<evidence type="ECO:0000256" key="5">
    <source>
        <dbReference type="ARBA" id="ARBA00022729"/>
    </source>
</evidence>
<dbReference type="EMBL" id="FOFG01000017">
    <property type="protein sequence ID" value="SER39674.1"/>
    <property type="molecule type" value="Genomic_DNA"/>
</dbReference>
<dbReference type="PANTHER" id="PTHR35008">
    <property type="entry name" value="BLL4482 PROTEIN-RELATED"/>
    <property type="match status" value="1"/>
</dbReference>
<evidence type="ECO:0000259" key="12">
    <source>
        <dbReference type="PROSITE" id="PS51007"/>
    </source>
</evidence>
<feature type="binding site" description="covalent" evidence="9">
    <location>
        <position position="188"/>
    </location>
    <ligand>
        <name>heme c</name>
        <dbReference type="ChEBI" id="CHEBI:61717"/>
        <label>2</label>
    </ligand>
</feature>
<evidence type="ECO:0000313" key="14">
    <source>
        <dbReference type="Proteomes" id="UP000199647"/>
    </source>
</evidence>
<evidence type="ECO:0000313" key="13">
    <source>
        <dbReference type="EMBL" id="SER39674.1"/>
    </source>
</evidence>
<dbReference type="PIRSF" id="PIRSF000018">
    <property type="entry name" value="Mb_ADH_cyt_c"/>
    <property type="match status" value="1"/>
</dbReference>
<evidence type="ECO:0000256" key="4">
    <source>
        <dbReference type="ARBA" id="ARBA00022723"/>
    </source>
</evidence>
<feature type="binding site" description="covalent" evidence="9">
    <location>
        <position position="42"/>
    </location>
    <ligand>
        <name>heme c</name>
        <dbReference type="ChEBI" id="CHEBI:61717"/>
        <label>1</label>
    </ligand>
</feature>
<evidence type="ECO:0000256" key="3">
    <source>
        <dbReference type="ARBA" id="ARBA00022617"/>
    </source>
</evidence>
<evidence type="ECO:0000256" key="9">
    <source>
        <dbReference type="PIRSR" id="PIRSR000018-50"/>
    </source>
</evidence>
<feature type="binding site" description="covalent" evidence="9">
    <location>
        <position position="45"/>
    </location>
    <ligand>
        <name>heme c</name>
        <dbReference type="ChEBI" id="CHEBI:61717"/>
        <label>1</label>
    </ligand>
</feature>
<protein>
    <submittedName>
        <fullName evidence="13">Cytochrome c, mono-and diheme variants</fullName>
    </submittedName>
</protein>
<feature type="binding site" description="axial binding residue" evidence="10">
    <location>
        <position position="192"/>
    </location>
    <ligand>
        <name>heme c</name>
        <dbReference type="ChEBI" id="CHEBI:61717"/>
        <label>2</label>
    </ligand>
    <ligandPart>
        <name>Fe</name>
        <dbReference type="ChEBI" id="CHEBI:18248"/>
    </ligandPart>
</feature>
<accession>A0A1H9NUF7</accession>
<evidence type="ECO:0000256" key="10">
    <source>
        <dbReference type="PIRSR" id="PIRSR000018-51"/>
    </source>
</evidence>
<feature type="binding site" description="covalent" evidence="9">
    <location>
        <position position="191"/>
    </location>
    <ligand>
        <name>heme c</name>
        <dbReference type="ChEBI" id="CHEBI:61717"/>
        <label>2</label>
    </ligand>
</feature>
<name>A0A1H9NUF7_9HYPH</name>
<keyword evidence="8" id="KW-0472">Membrane</keyword>
<dbReference type="Gene3D" id="1.10.760.10">
    <property type="entry name" value="Cytochrome c-like domain"/>
    <property type="match status" value="3"/>
</dbReference>
<dbReference type="Pfam" id="PF00034">
    <property type="entry name" value="Cytochrom_C"/>
    <property type="match status" value="2"/>
</dbReference>
<dbReference type="OrthoDB" id="9811281at2"/>
<dbReference type="STRING" id="1855383.SAMN05216548_11754"/>
<keyword evidence="4 10" id="KW-0479">Metal-binding</keyword>
<evidence type="ECO:0000256" key="6">
    <source>
        <dbReference type="ARBA" id="ARBA00022737"/>
    </source>
</evidence>
<keyword evidence="2" id="KW-1003">Cell membrane</keyword>
<dbReference type="PANTHER" id="PTHR35008:SF8">
    <property type="entry name" value="ALCOHOL DEHYDROGENASE CYTOCHROME C SUBUNIT"/>
    <property type="match status" value="1"/>
</dbReference>
<dbReference type="RefSeq" id="WP_092499164.1">
    <property type="nucleotide sequence ID" value="NZ_FOFG01000017.1"/>
</dbReference>
<keyword evidence="5 11" id="KW-0732">Signal</keyword>
<dbReference type="AlphaFoldDB" id="A0A1H9NUF7"/>
<comment type="cofactor">
    <cofactor evidence="9">
        <name>heme c</name>
        <dbReference type="ChEBI" id="CHEBI:61717"/>
    </cofactor>
    <text evidence="9">Binds 3 heme c groups covalently per subunit.</text>
</comment>
<feature type="domain" description="Cytochrome c" evidence="12">
    <location>
        <begin position="28"/>
        <end position="131"/>
    </location>
</feature>
<feature type="binding site" description="covalent" evidence="9">
    <location>
        <position position="313"/>
    </location>
    <ligand>
        <name>heme c</name>
        <dbReference type="ChEBI" id="CHEBI:61717"/>
        <label>3</label>
    </ligand>
</feature>
<dbReference type="InterPro" id="IPR009056">
    <property type="entry name" value="Cyt_c-like_dom"/>
</dbReference>
<evidence type="ECO:0000256" key="2">
    <source>
        <dbReference type="ARBA" id="ARBA00022475"/>
    </source>
</evidence>
<proteinExistence type="predicted"/>
<feature type="domain" description="Cytochrome c" evidence="12">
    <location>
        <begin position="297"/>
        <end position="387"/>
    </location>
</feature>
<dbReference type="GO" id="GO:0016614">
    <property type="term" value="F:oxidoreductase activity, acting on CH-OH group of donors"/>
    <property type="evidence" value="ECO:0007669"/>
    <property type="project" value="InterPro"/>
</dbReference>
<evidence type="ECO:0000256" key="1">
    <source>
        <dbReference type="ARBA" id="ARBA00004236"/>
    </source>
</evidence>
<keyword evidence="6" id="KW-0677">Repeat</keyword>
<dbReference type="GO" id="GO:0020037">
    <property type="term" value="F:heme binding"/>
    <property type="evidence" value="ECO:0007669"/>
    <property type="project" value="InterPro"/>
</dbReference>
<keyword evidence="3 9" id="KW-0349">Heme</keyword>
<feature type="domain" description="Cytochrome c" evidence="12">
    <location>
        <begin position="173"/>
        <end position="281"/>
    </location>
</feature>
<feature type="binding site" description="axial binding residue" evidence="10">
    <location>
        <position position="46"/>
    </location>
    <ligand>
        <name>heme c</name>
        <dbReference type="ChEBI" id="CHEBI:61717"/>
        <label>1</label>
    </ligand>
    <ligandPart>
        <name>Fe</name>
        <dbReference type="ChEBI" id="CHEBI:18248"/>
    </ligandPart>
</feature>